<feature type="chain" id="PRO_5021885505" evidence="3">
    <location>
        <begin position="22"/>
        <end position="306"/>
    </location>
</feature>
<evidence type="ECO:0000256" key="3">
    <source>
        <dbReference type="SAM" id="SignalP"/>
    </source>
</evidence>
<dbReference type="AlphaFoldDB" id="A0A518AU15"/>
<dbReference type="PANTHER" id="PTHR43855">
    <property type="entry name" value="THIOSULFATE SULFURTRANSFERASE"/>
    <property type="match status" value="1"/>
</dbReference>
<dbReference type="Proteomes" id="UP000315750">
    <property type="component" value="Chromosome"/>
</dbReference>
<dbReference type="KEGG" id="amuc:Pan181_44530"/>
<dbReference type="InterPro" id="IPR036873">
    <property type="entry name" value="Rhodanese-like_dom_sf"/>
</dbReference>
<dbReference type="InterPro" id="IPR001763">
    <property type="entry name" value="Rhodanese-like_dom"/>
</dbReference>
<keyword evidence="1" id="KW-0677">Repeat</keyword>
<keyword evidence="6" id="KW-1185">Reference proteome</keyword>
<dbReference type="InterPro" id="IPR051126">
    <property type="entry name" value="Thiosulfate_sulfurtransferase"/>
</dbReference>
<evidence type="ECO:0000256" key="1">
    <source>
        <dbReference type="ARBA" id="ARBA00022737"/>
    </source>
</evidence>
<dbReference type="SMART" id="SM00450">
    <property type="entry name" value="RHOD"/>
    <property type="match status" value="2"/>
</dbReference>
<dbReference type="EMBL" id="CP036278">
    <property type="protein sequence ID" value="QDU58220.1"/>
    <property type="molecule type" value="Genomic_DNA"/>
</dbReference>
<keyword evidence="3" id="KW-0732">Signal</keyword>
<protein>
    <submittedName>
        <fullName evidence="5">Thiosulfate sulfurtransferase SseA</fullName>
        <ecNumber evidence="5">2.8.1.1</ecNumber>
    </submittedName>
</protein>
<evidence type="ECO:0000259" key="4">
    <source>
        <dbReference type="PROSITE" id="PS50206"/>
    </source>
</evidence>
<accession>A0A518AU15</accession>
<name>A0A518AU15_9BACT</name>
<evidence type="ECO:0000256" key="2">
    <source>
        <dbReference type="SAM" id="MobiDB-lite"/>
    </source>
</evidence>
<gene>
    <name evidence="5" type="primary">sseA_1</name>
    <name evidence="5" type="ORF">Pan181_44530</name>
</gene>
<feature type="domain" description="Rhodanese" evidence="4">
    <location>
        <begin position="181"/>
        <end position="281"/>
    </location>
</feature>
<dbReference type="SUPFAM" id="SSF52821">
    <property type="entry name" value="Rhodanese/Cell cycle control phosphatase"/>
    <property type="match status" value="2"/>
</dbReference>
<feature type="domain" description="Rhodanese" evidence="4">
    <location>
        <begin position="44"/>
        <end position="148"/>
    </location>
</feature>
<evidence type="ECO:0000313" key="5">
    <source>
        <dbReference type="EMBL" id="QDU58220.1"/>
    </source>
</evidence>
<proteinExistence type="predicted"/>
<dbReference type="Pfam" id="PF00581">
    <property type="entry name" value="Rhodanese"/>
    <property type="match status" value="2"/>
</dbReference>
<dbReference type="PROSITE" id="PS50206">
    <property type="entry name" value="RHODANESE_3"/>
    <property type="match status" value="2"/>
</dbReference>
<dbReference type="GO" id="GO:0004792">
    <property type="term" value="F:thiosulfate-cyanide sulfurtransferase activity"/>
    <property type="evidence" value="ECO:0007669"/>
    <property type="project" value="UniProtKB-EC"/>
</dbReference>
<sequence precursor="true">MHWTLPTIAILMLMLPNTIHAEEKTELLMEVPQLAERLAAESQAPSPLVVLDVRSADAFAEGHIHGALHVDTKEWKSTFGQGDDTAAWTSRIGRYLPSNNTTVVVVDTKVSPSAARVWWMLKYWGVDDVRVLNGGMQAWRAAEQSLSTDTPSFVESSTFKATAQPERFADYAEVRAIADSDQAATCLIDTRTDQENEAGYIPTAHHLNWEELVDADTGKLLEINQLKQLLERVHFDPAKPTVTYCGGGGRAAVMALAVELATGKPAANYHGSWGDWTKREASGGLPAELSFGSATAGDTPEQCPEE</sequence>
<organism evidence="5 6">
    <name type="scientific">Aeoliella mucimassa</name>
    <dbReference type="NCBI Taxonomy" id="2527972"/>
    <lineage>
        <taxon>Bacteria</taxon>
        <taxon>Pseudomonadati</taxon>
        <taxon>Planctomycetota</taxon>
        <taxon>Planctomycetia</taxon>
        <taxon>Pirellulales</taxon>
        <taxon>Lacipirellulaceae</taxon>
        <taxon>Aeoliella</taxon>
    </lineage>
</organism>
<dbReference type="EC" id="2.8.1.1" evidence="5"/>
<dbReference type="OrthoDB" id="9770030at2"/>
<dbReference type="PANTHER" id="PTHR43855:SF1">
    <property type="entry name" value="THIOSULFATE SULFURTRANSFERASE"/>
    <property type="match status" value="1"/>
</dbReference>
<dbReference type="RefSeq" id="WP_145249859.1">
    <property type="nucleotide sequence ID" value="NZ_CP036278.1"/>
</dbReference>
<evidence type="ECO:0000313" key="6">
    <source>
        <dbReference type="Proteomes" id="UP000315750"/>
    </source>
</evidence>
<feature type="region of interest" description="Disordered" evidence="2">
    <location>
        <begin position="280"/>
        <end position="306"/>
    </location>
</feature>
<feature type="signal peptide" evidence="3">
    <location>
        <begin position="1"/>
        <end position="21"/>
    </location>
</feature>
<dbReference type="Gene3D" id="3.40.250.10">
    <property type="entry name" value="Rhodanese-like domain"/>
    <property type="match status" value="2"/>
</dbReference>
<keyword evidence="5" id="KW-0808">Transferase</keyword>
<reference evidence="5 6" key="1">
    <citation type="submission" date="2019-02" db="EMBL/GenBank/DDBJ databases">
        <title>Deep-cultivation of Planctomycetes and their phenomic and genomic characterization uncovers novel biology.</title>
        <authorList>
            <person name="Wiegand S."/>
            <person name="Jogler M."/>
            <person name="Boedeker C."/>
            <person name="Pinto D."/>
            <person name="Vollmers J."/>
            <person name="Rivas-Marin E."/>
            <person name="Kohn T."/>
            <person name="Peeters S.H."/>
            <person name="Heuer A."/>
            <person name="Rast P."/>
            <person name="Oberbeckmann S."/>
            <person name="Bunk B."/>
            <person name="Jeske O."/>
            <person name="Meyerdierks A."/>
            <person name="Storesund J.E."/>
            <person name="Kallscheuer N."/>
            <person name="Luecker S."/>
            <person name="Lage O.M."/>
            <person name="Pohl T."/>
            <person name="Merkel B.J."/>
            <person name="Hornburger P."/>
            <person name="Mueller R.-W."/>
            <person name="Bruemmer F."/>
            <person name="Labrenz M."/>
            <person name="Spormann A.M."/>
            <person name="Op den Camp H."/>
            <person name="Overmann J."/>
            <person name="Amann R."/>
            <person name="Jetten M.S.M."/>
            <person name="Mascher T."/>
            <person name="Medema M.H."/>
            <person name="Devos D.P."/>
            <person name="Kaster A.-K."/>
            <person name="Ovreas L."/>
            <person name="Rohde M."/>
            <person name="Galperin M.Y."/>
            <person name="Jogler C."/>
        </authorList>
    </citation>
    <scope>NUCLEOTIDE SEQUENCE [LARGE SCALE GENOMIC DNA]</scope>
    <source>
        <strain evidence="5 6">Pan181</strain>
    </source>
</reference>